<keyword evidence="2" id="KW-0472">Membrane</keyword>
<dbReference type="EMBL" id="NBII01000009">
    <property type="protein sequence ID" value="PAV15719.1"/>
    <property type="molecule type" value="Genomic_DNA"/>
</dbReference>
<dbReference type="Proteomes" id="UP000217199">
    <property type="component" value="Unassembled WGS sequence"/>
</dbReference>
<keyword evidence="2" id="KW-1133">Transmembrane helix</keyword>
<evidence type="ECO:0000256" key="1">
    <source>
        <dbReference type="SAM" id="MobiDB-lite"/>
    </source>
</evidence>
<comment type="caution">
    <text evidence="3">The sequence shown here is derived from an EMBL/GenBank/DDBJ whole genome shotgun (WGS) entry which is preliminary data.</text>
</comment>
<accession>A0A286U863</accession>
<name>A0A286U863_9AGAM</name>
<feature type="compositionally biased region" description="Polar residues" evidence="1">
    <location>
        <begin position="1"/>
        <end position="31"/>
    </location>
</feature>
<organism evidence="3 4">
    <name type="scientific">Pyrrhoderma noxium</name>
    <dbReference type="NCBI Taxonomy" id="2282107"/>
    <lineage>
        <taxon>Eukaryota</taxon>
        <taxon>Fungi</taxon>
        <taxon>Dikarya</taxon>
        <taxon>Basidiomycota</taxon>
        <taxon>Agaricomycotina</taxon>
        <taxon>Agaricomycetes</taxon>
        <taxon>Hymenochaetales</taxon>
        <taxon>Hymenochaetaceae</taxon>
        <taxon>Pyrrhoderma</taxon>
    </lineage>
</organism>
<protein>
    <submittedName>
        <fullName evidence="3">Uncharacterized protein</fullName>
    </submittedName>
</protein>
<feature type="transmembrane region" description="Helical" evidence="2">
    <location>
        <begin position="180"/>
        <end position="199"/>
    </location>
</feature>
<reference evidence="3 4" key="1">
    <citation type="journal article" date="2017" name="Mol. Ecol.">
        <title>Comparative and population genomic landscape of Phellinus noxius: A hypervariable fungus causing root rot in trees.</title>
        <authorList>
            <person name="Chung C.L."/>
            <person name="Lee T.J."/>
            <person name="Akiba M."/>
            <person name="Lee H.H."/>
            <person name="Kuo T.H."/>
            <person name="Liu D."/>
            <person name="Ke H.M."/>
            <person name="Yokoi T."/>
            <person name="Roa M.B."/>
            <person name="Lu M.J."/>
            <person name="Chang Y.Y."/>
            <person name="Ann P.J."/>
            <person name="Tsai J.N."/>
            <person name="Chen C.Y."/>
            <person name="Tzean S.S."/>
            <person name="Ota Y."/>
            <person name="Hattori T."/>
            <person name="Sahashi N."/>
            <person name="Liou R.F."/>
            <person name="Kikuchi T."/>
            <person name="Tsai I.J."/>
        </authorList>
    </citation>
    <scope>NUCLEOTIDE SEQUENCE [LARGE SCALE GENOMIC DNA]</scope>
    <source>
        <strain evidence="3 4">FFPRI411160</strain>
    </source>
</reference>
<keyword evidence="2" id="KW-0812">Transmembrane</keyword>
<feature type="region of interest" description="Disordered" evidence="1">
    <location>
        <begin position="1"/>
        <end position="68"/>
    </location>
</feature>
<dbReference type="InParanoid" id="A0A286U863"/>
<evidence type="ECO:0000256" key="2">
    <source>
        <dbReference type="SAM" id="Phobius"/>
    </source>
</evidence>
<proteinExistence type="predicted"/>
<evidence type="ECO:0000313" key="4">
    <source>
        <dbReference type="Proteomes" id="UP000217199"/>
    </source>
</evidence>
<sequence length="203" mass="22249">MSVTYASTSFGISTLESQDSQLRTRSQSPRPESSRHHRQNSRSSELSGSSTAHGELPSPPPPVAATAQATTRGDMMLRAQYDQIGAFFGGGSVGSNRPMPRNDPSHMFMTANARNYDAIVSRKLFKYGFIFFPLWIVGIAAPFVKPSRDPSLDNRSKEEQDADYSDMREEEIRWAKRCGAALAGFASIVIISIAVGVTVSRQN</sequence>
<dbReference type="OrthoDB" id="3358294at2759"/>
<feature type="transmembrane region" description="Helical" evidence="2">
    <location>
        <begin position="124"/>
        <end position="144"/>
    </location>
</feature>
<evidence type="ECO:0000313" key="3">
    <source>
        <dbReference type="EMBL" id="PAV15719.1"/>
    </source>
</evidence>
<gene>
    <name evidence="3" type="ORF">PNOK_0857700</name>
</gene>
<dbReference type="AlphaFoldDB" id="A0A286U863"/>
<keyword evidence="4" id="KW-1185">Reference proteome</keyword>